<dbReference type="EMBL" id="NIBS01000025">
    <property type="protein sequence ID" value="PHM24517.1"/>
    <property type="molecule type" value="Genomic_DNA"/>
</dbReference>
<reference evidence="1 2" key="1">
    <citation type="journal article" date="2017" name="Nat. Microbiol.">
        <title>Natural product diversity associated with the nematode symbionts Photorhabdus and Xenorhabdus.</title>
        <authorList>
            <person name="Tobias N.J."/>
            <person name="Wolff H."/>
            <person name="Djahanschiri B."/>
            <person name="Grundmann F."/>
            <person name="Kronenwerth M."/>
            <person name="Shi Y.M."/>
            <person name="Simonyi S."/>
            <person name="Grun P."/>
            <person name="Shapiro-Ilan D."/>
            <person name="Pidot S.J."/>
            <person name="Stinear T.P."/>
            <person name="Ebersberger I."/>
            <person name="Bode H.B."/>
        </authorList>
    </citation>
    <scope>NUCLEOTIDE SEQUENCE [LARGE SCALE GENOMIC DNA]</scope>
    <source>
        <strain evidence="1 2">DSM 16342</strain>
    </source>
</reference>
<gene>
    <name evidence="1" type="ORF">Xbud_03286</name>
</gene>
<dbReference type="Proteomes" id="UP000225833">
    <property type="component" value="Unassembled WGS sequence"/>
</dbReference>
<organism evidence="1 2">
    <name type="scientific">Xenorhabdus budapestensis</name>
    <dbReference type="NCBI Taxonomy" id="290110"/>
    <lineage>
        <taxon>Bacteria</taxon>
        <taxon>Pseudomonadati</taxon>
        <taxon>Pseudomonadota</taxon>
        <taxon>Gammaproteobacteria</taxon>
        <taxon>Enterobacterales</taxon>
        <taxon>Morganellaceae</taxon>
        <taxon>Xenorhabdus</taxon>
    </lineage>
</organism>
<evidence type="ECO:0000313" key="2">
    <source>
        <dbReference type="Proteomes" id="UP000225833"/>
    </source>
</evidence>
<accession>A0A2D0IRN1</accession>
<sequence length="63" mass="7158">MDCVGSFLSQAKKNCLLTYPDFFRTLTVCVQRRESGNEKALYIIILSGMDDRISELCQNGDLH</sequence>
<comment type="caution">
    <text evidence="1">The sequence shown here is derived from an EMBL/GenBank/DDBJ whole genome shotgun (WGS) entry which is preliminary data.</text>
</comment>
<dbReference type="AlphaFoldDB" id="A0A2D0IRN1"/>
<evidence type="ECO:0000313" key="1">
    <source>
        <dbReference type="EMBL" id="PHM24517.1"/>
    </source>
</evidence>
<proteinExistence type="predicted"/>
<protein>
    <submittedName>
        <fullName evidence="1">Uncharacterized protein</fullName>
    </submittedName>
</protein>
<name>A0A2D0IRN1_XENBU</name>